<reference evidence="9" key="1">
    <citation type="submission" date="2012-06" db="EMBL/GenBank/DDBJ databases">
        <title>The genome sequence of Coniosporium apollinis CBS 100218.</title>
        <authorList>
            <consortium name="The Broad Institute Genome Sequencing Platform"/>
            <person name="Cuomo C."/>
            <person name="Gorbushina A."/>
            <person name="Noack S."/>
            <person name="Walker B."/>
            <person name="Young S.K."/>
            <person name="Zeng Q."/>
            <person name="Gargeya S."/>
            <person name="Fitzgerald M."/>
            <person name="Haas B."/>
            <person name="Abouelleil A."/>
            <person name="Alvarado L."/>
            <person name="Arachchi H.M."/>
            <person name="Berlin A.M."/>
            <person name="Chapman S.B."/>
            <person name="Goldberg J."/>
            <person name="Griggs A."/>
            <person name="Gujja S."/>
            <person name="Hansen M."/>
            <person name="Howarth C."/>
            <person name="Imamovic A."/>
            <person name="Larimer J."/>
            <person name="McCowan C."/>
            <person name="Montmayeur A."/>
            <person name="Murphy C."/>
            <person name="Neiman D."/>
            <person name="Pearson M."/>
            <person name="Priest M."/>
            <person name="Roberts A."/>
            <person name="Saif S."/>
            <person name="Shea T."/>
            <person name="Sisk P."/>
            <person name="Sykes S."/>
            <person name="Wortman J."/>
            <person name="Nusbaum C."/>
            <person name="Birren B."/>
        </authorList>
    </citation>
    <scope>NUCLEOTIDE SEQUENCE [LARGE SCALE GENOMIC DNA]</scope>
    <source>
        <strain evidence="9">CBS 100218</strain>
    </source>
</reference>
<dbReference type="HOGENOM" id="CLU_001570_25_2_1"/>
<dbReference type="Gene3D" id="1.10.630.10">
    <property type="entry name" value="Cytochrome P450"/>
    <property type="match status" value="1"/>
</dbReference>
<proteinExistence type="inferred from homology"/>
<dbReference type="GO" id="GO:0004497">
    <property type="term" value="F:monooxygenase activity"/>
    <property type="evidence" value="ECO:0007669"/>
    <property type="project" value="UniProtKB-KW"/>
</dbReference>
<dbReference type="InterPro" id="IPR036396">
    <property type="entry name" value="Cyt_P450_sf"/>
</dbReference>
<evidence type="ECO:0000256" key="1">
    <source>
        <dbReference type="ARBA" id="ARBA00001971"/>
    </source>
</evidence>
<evidence type="ECO:0000313" key="8">
    <source>
        <dbReference type="EMBL" id="EON62458.1"/>
    </source>
</evidence>
<dbReference type="GO" id="GO:0020037">
    <property type="term" value="F:heme binding"/>
    <property type="evidence" value="ECO:0007669"/>
    <property type="project" value="InterPro"/>
</dbReference>
<comment type="cofactor">
    <cofactor evidence="1 5">
        <name>heme</name>
        <dbReference type="ChEBI" id="CHEBI:30413"/>
    </cofactor>
</comment>
<dbReference type="eggNOG" id="KOG0157">
    <property type="taxonomic scope" value="Eukaryota"/>
</dbReference>
<organism evidence="8 9">
    <name type="scientific">Coniosporium apollinis (strain CBS 100218)</name>
    <name type="common">Rock-inhabiting black yeast</name>
    <dbReference type="NCBI Taxonomy" id="1168221"/>
    <lineage>
        <taxon>Eukaryota</taxon>
        <taxon>Fungi</taxon>
        <taxon>Dikarya</taxon>
        <taxon>Ascomycota</taxon>
        <taxon>Pezizomycotina</taxon>
        <taxon>Dothideomycetes</taxon>
        <taxon>Dothideomycetes incertae sedis</taxon>
        <taxon>Coniosporium</taxon>
    </lineage>
</organism>
<evidence type="ECO:0000313" key="9">
    <source>
        <dbReference type="Proteomes" id="UP000016924"/>
    </source>
</evidence>
<dbReference type="OrthoDB" id="1470350at2759"/>
<sequence>MIRSYRSFRANLASAKASGLPYVIVPITNYQIFWIFTGKFFLAVLCRLPETWTASWIDFLKVGWSSRLFHQPFKNFGCDAFLTVSPFSNVLWICDAAAITQITSRTEDFEKPSIMKKILDIFGENIFTSGGQDWKRHRKVMSPVFAERHNYVIWDESIRQASHLRRYLLNRQKSEGGIIDDMAVELHRLSLHVICRTVYGVPLYETPIALALSPRPGDKTLDSTCGLRSRHSRNAHLLGFGNALNGVLDNLASIAVCSQRLLAISPSRSHRFAYQAYTEFFTYISTITRSKTVAVAAERGPQEMDLLEALTSSNRNLTDDASSGPSRSILSDTEITGNTFLLIVAGHETTAQAMYQLLSLLAIHPSIQREIQKSLDKHRRSELASPSGDPSRISNSASAALLESLRLFPPVANLPRRTVRPQSLQLGDGRTVTVPADTEVNITIGTAHRNSNQWTRYELDDADDLHGFKPRRWMRSDGTKDNSVDGGNFTDARAGEHRGSGYRKPQRGAFLPFGEGVRACPGRRFANTEVMAVLTVLLSEHSIELAVPELDEAGLKALSGKERKTAWLQARDRAMATLNATKGLALKLGTEEVVPVKLVERGKETIYDF</sequence>
<keyword evidence="6" id="KW-0503">Monooxygenase</keyword>
<dbReference type="Pfam" id="PF00067">
    <property type="entry name" value="p450"/>
    <property type="match status" value="1"/>
</dbReference>
<dbReference type="OMA" id="QYTYGFM"/>
<feature type="region of interest" description="Disordered" evidence="7">
    <location>
        <begin position="476"/>
        <end position="503"/>
    </location>
</feature>
<keyword evidence="4 5" id="KW-0408">Iron</keyword>
<dbReference type="InterPro" id="IPR001128">
    <property type="entry name" value="Cyt_P450"/>
</dbReference>
<dbReference type="Proteomes" id="UP000016924">
    <property type="component" value="Unassembled WGS sequence"/>
</dbReference>
<evidence type="ECO:0000256" key="2">
    <source>
        <dbReference type="ARBA" id="ARBA00010617"/>
    </source>
</evidence>
<gene>
    <name evidence="8" type="ORF">W97_01680</name>
</gene>
<dbReference type="PANTHER" id="PTHR24305">
    <property type="entry name" value="CYTOCHROME P450"/>
    <property type="match status" value="1"/>
</dbReference>
<dbReference type="InterPro" id="IPR050121">
    <property type="entry name" value="Cytochrome_P450_monoxygenase"/>
</dbReference>
<dbReference type="GO" id="GO:0005506">
    <property type="term" value="F:iron ion binding"/>
    <property type="evidence" value="ECO:0007669"/>
    <property type="project" value="InterPro"/>
</dbReference>
<dbReference type="GO" id="GO:0016705">
    <property type="term" value="F:oxidoreductase activity, acting on paired donors, with incorporation or reduction of molecular oxygen"/>
    <property type="evidence" value="ECO:0007669"/>
    <property type="project" value="InterPro"/>
</dbReference>
<evidence type="ECO:0000256" key="5">
    <source>
        <dbReference type="PIRSR" id="PIRSR602401-1"/>
    </source>
</evidence>
<dbReference type="PROSITE" id="PS00086">
    <property type="entry name" value="CYTOCHROME_P450"/>
    <property type="match status" value="1"/>
</dbReference>
<feature type="region of interest" description="Disordered" evidence="7">
    <location>
        <begin position="373"/>
        <end position="394"/>
    </location>
</feature>
<evidence type="ECO:0000256" key="3">
    <source>
        <dbReference type="ARBA" id="ARBA00022723"/>
    </source>
</evidence>
<name>R7YKP5_CONA1</name>
<feature type="binding site" description="axial binding residue" evidence="5">
    <location>
        <position position="520"/>
    </location>
    <ligand>
        <name>heme</name>
        <dbReference type="ChEBI" id="CHEBI:30413"/>
    </ligand>
    <ligandPart>
        <name>Fe</name>
        <dbReference type="ChEBI" id="CHEBI:18248"/>
    </ligandPart>
</feature>
<dbReference type="PRINTS" id="PR00463">
    <property type="entry name" value="EP450I"/>
</dbReference>
<evidence type="ECO:0000256" key="7">
    <source>
        <dbReference type="SAM" id="MobiDB-lite"/>
    </source>
</evidence>
<dbReference type="PANTHER" id="PTHR24305:SF166">
    <property type="entry name" value="CYTOCHROME P450 12A4, MITOCHONDRIAL-RELATED"/>
    <property type="match status" value="1"/>
</dbReference>
<dbReference type="STRING" id="1168221.R7YKP5"/>
<dbReference type="GeneID" id="19898991"/>
<protein>
    <recommendedName>
        <fullName evidence="10">Cytochrome P450</fullName>
    </recommendedName>
</protein>
<accession>R7YKP5</accession>
<evidence type="ECO:0000256" key="6">
    <source>
        <dbReference type="RuleBase" id="RU000461"/>
    </source>
</evidence>
<dbReference type="RefSeq" id="XP_007777775.1">
    <property type="nucleotide sequence ID" value="XM_007779585.1"/>
</dbReference>
<evidence type="ECO:0008006" key="10">
    <source>
        <dbReference type="Google" id="ProtNLM"/>
    </source>
</evidence>
<dbReference type="InterPro" id="IPR017972">
    <property type="entry name" value="Cyt_P450_CS"/>
</dbReference>
<keyword evidence="9" id="KW-1185">Reference proteome</keyword>
<comment type="similarity">
    <text evidence="2 6">Belongs to the cytochrome P450 family.</text>
</comment>
<dbReference type="PRINTS" id="PR00385">
    <property type="entry name" value="P450"/>
</dbReference>
<keyword evidence="3 5" id="KW-0479">Metal-binding</keyword>
<dbReference type="AlphaFoldDB" id="R7YKP5"/>
<evidence type="ECO:0000256" key="4">
    <source>
        <dbReference type="ARBA" id="ARBA00023004"/>
    </source>
</evidence>
<dbReference type="EMBL" id="JH767559">
    <property type="protein sequence ID" value="EON62458.1"/>
    <property type="molecule type" value="Genomic_DNA"/>
</dbReference>
<dbReference type="InterPro" id="IPR002401">
    <property type="entry name" value="Cyt_P450_E_grp-I"/>
</dbReference>
<keyword evidence="5 6" id="KW-0349">Heme</keyword>
<keyword evidence="6" id="KW-0560">Oxidoreductase</keyword>
<dbReference type="SUPFAM" id="SSF48264">
    <property type="entry name" value="Cytochrome P450"/>
    <property type="match status" value="1"/>
</dbReference>
<feature type="compositionally biased region" description="Basic and acidic residues" evidence="7">
    <location>
        <begin position="373"/>
        <end position="382"/>
    </location>
</feature>